<comment type="caution">
    <text evidence="1">The sequence shown here is derived from an EMBL/GenBank/DDBJ whole genome shotgun (WGS) entry which is preliminary data.</text>
</comment>
<dbReference type="SUPFAM" id="SSF109709">
    <property type="entry name" value="KorB DNA-binding domain-like"/>
    <property type="match status" value="1"/>
</dbReference>
<protein>
    <submittedName>
        <fullName evidence="1">Uncharacterized protein</fullName>
    </submittedName>
</protein>
<reference evidence="2" key="1">
    <citation type="journal article" date="2019" name="Int. J. Syst. Evol. Microbiol.">
        <title>The Global Catalogue of Microorganisms (GCM) 10K type strain sequencing project: providing services to taxonomists for standard genome sequencing and annotation.</title>
        <authorList>
            <consortium name="The Broad Institute Genomics Platform"/>
            <consortium name="The Broad Institute Genome Sequencing Center for Infectious Disease"/>
            <person name="Wu L."/>
            <person name="Ma J."/>
        </authorList>
    </citation>
    <scope>NUCLEOTIDE SEQUENCE [LARGE SCALE GENOMIC DNA]</scope>
    <source>
        <strain evidence="2">CCUG 52537</strain>
    </source>
</reference>
<gene>
    <name evidence="1" type="ORF">ACFQ00_02695</name>
</gene>
<organism evidence="1 2">
    <name type="scientific">Sphingosinicella xenopeptidilytica</name>
    <dbReference type="NCBI Taxonomy" id="364098"/>
    <lineage>
        <taxon>Bacteria</taxon>
        <taxon>Pseudomonadati</taxon>
        <taxon>Pseudomonadota</taxon>
        <taxon>Alphaproteobacteria</taxon>
        <taxon>Sphingomonadales</taxon>
        <taxon>Sphingosinicellaceae</taxon>
        <taxon>Sphingosinicella</taxon>
    </lineage>
</organism>
<sequence length="155" mass="17976">MADLLRQVVIFFAMIHPCRMYRGRKMHQRCKAVWIELTQQQEHWQFRIQMHFIRNFSASLRATTNTDSGLIDLIAEAHAARQTVLEGKGSLAQIAARLGRCRGHLADRMRQSYLAPDIVTAILEGRQRVSLTRKKLLATPFSSDWEDQRRQLGFI</sequence>
<proteinExistence type="predicted"/>
<evidence type="ECO:0000313" key="1">
    <source>
        <dbReference type="EMBL" id="MFD0847218.1"/>
    </source>
</evidence>
<evidence type="ECO:0000313" key="2">
    <source>
        <dbReference type="Proteomes" id="UP001597124"/>
    </source>
</evidence>
<keyword evidence="2" id="KW-1185">Reference proteome</keyword>
<dbReference type="RefSeq" id="WP_381485758.1">
    <property type="nucleotide sequence ID" value="NZ_JBHTIK010000001.1"/>
</dbReference>
<accession>A0ABW3BZM9</accession>
<name>A0ABW3BZM9_SPHXN</name>
<dbReference type="EMBL" id="JBHTIK010000001">
    <property type="protein sequence ID" value="MFD0847218.1"/>
    <property type="molecule type" value="Genomic_DNA"/>
</dbReference>
<dbReference type="Proteomes" id="UP001597124">
    <property type="component" value="Unassembled WGS sequence"/>
</dbReference>